<sequence>MLETENMIHQVTNKYPSVSGAVFVAVGILERIDIDTTEELISSITKLIKYRSPKKMLCQTQSIK</sequence>
<protein>
    <submittedName>
        <fullName evidence="1">Uncharacterized protein</fullName>
    </submittedName>
</protein>
<reference evidence="1" key="2">
    <citation type="submission" date="2019-11" db="EMBL/GenBank/DDBJ databases">
        <title>Improved Assembly of Tolypothrix boutellei genome.</title>
        <authorList>
            <person name="Sarangi A.N."/>
            <person name="Mukherjee M."/>
            <person name="Ghosh S."/>
            <person name="Singh D."/>
            <person name="Das A."/>
            <person name="Kant S."/>
            <person name="Prusty A."/>
            <person name="Tripathy S."/>
        </authorList>
    </citation>
    <scope>NUCLEOTIDE SEQUENCE</scope>
    <source>
        <strain evidence="1">VB521301</strain>
    </source>
</reference>
<dbReference type="AlphaFoldDB" id="A0A8S9TCV1"/>
<dbReference type="OrthoDB" id="514588at2"/>
<dbReference type="EMBL" id="JHEG04000001">
    <property type="protein sequence ID" value="KAF3890235.1"/>
    <property type="molecule type" value="Genomic_DNA"/>
</dbReference>
<evidence type="ECO:0000313" key="1">
    <source>
        <dbReference type="EMBL" id="KAF3890235.1"/>
    </source>
</evidence>
<proteinExistence type="predicted"/>
<organism evidence="1 2">
    <name type="scientific">Tolypothrix bouteillei VB521301</name>
    <dbReference type="NCBI Taxonomy" id="1479485"/>
    <lineage>
        <taxon>Bacteria</taxon>
        <taxon>Bacillati</taxon>
        <taxon>Cyanobacteriota</taxon>
        <taxon>Cyanophyceae</taxon>
        <taxon>Nostocales</taxon>
        <taxon>Tolypothrichaceae</taxon>
        <taxon>Tolypothrix</taxon>
    </lineage>
</organism>
<accession>A0A8S9TCV1</accession>
<dbReference type="Proteomes" id="UP000029738">
    <property type="component" value="Unassembled WGS sequence"/>
</dbReference>
<name>A0A8S9TCV1_9CYAN</name>
<evidence type="ECO:0000313" key="2">
    <source>
        <dbReference type="Proteomes" id="UP000029738"/>
    </source>
</evidence>
<dbReference type="RefSeq" id="WP_038082628.1">
    <property type="nucleotide sequence ID" value="NZ_JHEG04000001.1"/>
</dbReference>
<keyword evidence="2" id="KW-1185">Reference proteome</keyword>
<comment type="caution">
    <text evidence="1">The sequence shown here is derived from an EMBL/GenBank/DDBJ whole genome shotgun (WGS) entry which is preliminary data.</text>
</comment>
<reference evidence="1" key="1">
    <citation type="journal article" date="2015" name="Genome Announc.">
        <title>Draft Genome Sequence of Tolypothrix boutellei Strain VB521301.</title>
        <authorList>
            <person name="Chandrababunaidu M.M."/>
            <person name="Singh D."/>
            <person name="Sen D."/>
            <person name="Bhan S."/>
            <person name="Das S."/>
            <person name="Gupta A."/>
            <person name="Adhikary S.P."/>
            <person name="Tripathy S."/>
        </authorList>
    </citation>
    <scope>NUCLEOTIDE SEQUENCE</scope>
    <source>
        <strain evidence="1">VB521301</strain>
    </source>
</reference>
<gene>
    <name evidence="1" type="ORF">DA73_0400035900</name>
</gene>